<gene>
    <name evidence="1" type="ORF">R28058_01601</name>
</gene>
<dbReference type="RefSeq" id="WP_055335049.1">
    <property type="nucleotide sequence ID" value="NZ_CDNF01000003.1"/>
</dbReference>
<evidence type="ECO:0000313" key="2">
    <source>
        <dbReference type="Proteomes" id="UP000049127"/>
    </source>
</evidence>
<dbReference type="EMBL" id="CEKZ01000003">
    <property type="protein sequence ID" value="CEQ02427.1"/>
    <property type="molecule type" value="Genomic_DNA"/>
</dbReference>
<evidence type="ECO:0008006" key="3">
    <source>
        <dbReference type="Google" id="ProtNLM"/>
    </source>
</evidence>
<proteinExistence type="predicted"/>
<dbReference type="InterPro" id="IPR025062">
    <property type="entry name" value="DUF4003"/>
</dbReference>
<organism evidence="1 2">
    <name type="scientific">Paraclostridium sordellii</name>
    <name type="common">Clostridium sordellii</name>
    <dbReference type="NCBI Taxonomy" id="1505"/>
    <lineage>
        <taxon>Bacteria</taxon>
        <taxon>Bacillati</taxon>
        <taxon>Bacillota</taxon>
        <taxon>Clostridia</taxon>
        <taxon>Peptostreptococcales</taxon>
        <taxon>Peptostreptococcaceae</taxon>
        <taxon>Paraclostridium</taxon>
    </lineage>
</organism>
<name>A0A0C7PQ55_PARSO</name>
<dbReference type="OrthoDB" id="1778393at2"/>
<evidence type="ECO:0000313" key="1">
    <source>
        <dbReference type="EMBL" id="CEQ02427.1"/>
    </source>
</evidence>
<dbReference type="Proteomes" id="UP000049127">
    <property type="component" value="Unassembled WGS sequence"/>
</dbReference>
<sequence>MDYKVKLLTNNFDELKQVKSAYGIGMVLHGCALSYTVKNKNIDHKHVNNCIDLIRENTTIFSDFRGNTSVNTAVLLSYQPNPKESLDEILEIHKKLRHKKFYSSYELALVANMIYENKENIHIDEFIERMKFVNEKMRLNHPCLTSVDDYLSACTITLISKNIEQDLENMEKAYEYLSKNGFNKNNTLQSLSQVISLTQKENIWRECKSIKKELERSKCKFHEFGYPLIGVIALLELEDIGQVIKYIKEISNILKNHEGYGKFSLGERYRNVIGGILVVSKYTNDIDINQFIIDKVIEDINKGMNIAITTATTSSILTNTSFT</sequence>
<dbReference type="AlphaFoldDB" id="A0A0C7PQ55"/>
<protein>
    <recommendedName>
        <fullName evidence="3">DUF4003 family protein</fullName>
    </recommendedName>
</protein>
<dbReference type="Pfam" id="PF13170">
    <property type="entry name" value="DUF4003"/>
    <property type="match status" value="1"/>
</dbReference>
<reference evidence="1 2" key="1">
    <citation type="submission" date="2015-01" db="EMBL/GenBank/DDBJ databases">
        <authorList>
            <person name="Aslett A.Martin."/>
            <person name="De Silva Nishadi"/>
        </authorList>
    </citation>
    <scope>NUCLEOTIDE SEQUENCE [LARGE SCALE GENOMIC DNA]</scope>
    <source>
        <strain evidence="1 2">R28058</strain>
    </source>
</reference>
<accession>A0A0C7PQ55</accession>